<sequence>MWTGGGGGGEGSWGTWPLQQSAFAKMPHQEVDWAQLAKMWIAQKEVCEVDEEKPSHVTLPNTMHQPPPLPPPMDVITVPVGMPAMSSRWFICAR</sequence>
<dbReference type="Proteomes" id="UP001209878">
    <property type="component" value="Unassembled WGS sequence"/>
</dbReference>
<reference evidence="1" key="1">
    <citation type="journal article" date="2023" name="Mol. Biol. Evol.">
        <title>Third-Generation Sequencing Reveals the Adaptive Role of the Epigenome in Three Deep-Sea Polychaetes.</title>
        <authorList>
            <person name="Perez M."/>
            <person name="Aroh O."/>
            <person name="Sun Y."/>
            <person name="Lan Y."/>
            <person name="Juniper S.K."/>
            <person name="Young C.R."/>
            <person name="Angers B."/>
            <person name="Qian P.Y."/>
        </authorList>
    </citation>
    <scope>NUCLEOTIDE SEQUENCE</scope>
    <source>
        <strain evidence="1">R07B-5</strain>
    </source>
</reference>
<dbReference type="InterPro" id="IPR031937">
    <property type="entry name" value="PNISR"/>
</dbReference>
<keyword evidence="2" id="KW-1185">Reference proteome</keyword>
<proteinExistence type="predicted"/>
<evidence type="ECO:0000313" key="2">
    <source>
        <dbReference type="Proteomes" id="UP001209878"/>
    </source>
</evidence>
<comment type="caution">
    <text evidence="1">The sequence shown here is derived from an EMBL/GenBank/DDBJ whole genome shotgun (WGS) entry which is preliminary data.</text>
</comment>
<accession>A0AAD9IYL4</accession>
<organism evidence="1 2">
    <name type="scientific">Ridgeia piscesae</name>
    <name type="common">Tubeworm</name>
    <dbReference type="NCBI Taxonomy" id="27915"/>
    <lineage>
        <taxon>Eukaryota</taxon>
        <taxon>Metazoa</taxon>
        <taxon>Spiralia</taxon>
        <taxon>Lophotrochozoa</taxon>
        <taxon>Annelida</taxon>
        <taxon>Polychaeta</taxon>
        <taxon>Sedentaria</taxon>
        <taxon>Canalipalpata</taxon>
        <taxon>Sabellida</taxon>
        <taxon>Siboglinidae</taxon>
        <taxon>Ridgeia</taxon>
    </lineage>
</organism>
<dbReference type="PANTHER" id="PTHR31518">
    <property type="entry name" value="ARGININE/SERINE-RICH PROTEIN PNISR"/>
    <property type="match status" value="1"/>
</dbReference>
<dbReference type="AlphaFoldDB" id="A0AAD9IYL4"/>
<dbReference type="EMBL" id="JAODUO010004574">
    <property type="protein sequence ID" value="KAK2143264.1"/>
    <property type="molecule type" value="Genomic_DNA"/>
</dbReference>
<evidence type="ECO:0000313" key="1">
    <source>
        <dbReference type="EMBL" id="KAK2143264.1"/>
    </source>
</evidence>
<name>A0AAD9IYL4_RIDPI</name>
<protein>
    <submittedName>
        <fullName evidence="1">Uncharacterized protein</fullName>
    </submittedName>
</protein>
<gene>
    <name evidence="1" type="ORF">NP493_4583g00003</name>
</gene>